<proteinExistence type="predicted"/>
<reference evidence="1" key="1">
    <citation type="submission" date="2018-01" db="EMBL/GenBank/DDBJ databases">
        <title>An insight into the sialome of Amazonian anophelines.</title>
        <authorList>
            <person name="Ribeiro J.M."/>
            <person name="Scarpassa V."/>
            <person name="Calvo E."/>
        </authorList>
    </citation>
    <scope>NUCLEOTIDE SEQUENCE</scope>
    <source>
        <tissue evidence="1">Salivary glands</tissue>
    </source>
</reference>
<accession>A0A2M3ZRH8</accession>
<name>A0A2M3ZRH8_9DIPT</name>
<dbReference type="EMBL" id="GGFM01010299">
    <property type="protein sequence ID" value="MBW31050.1"/>
    <property type="molecule type" value="Transcribed_RNA"/>
</dbReference>
<sequence>MTAALLQEVAHLSRSLVFLVLGSVIRQICCSFRREGRRGMSVIGKSGTRIRESGQVRLGAMGVWEAW</sequence>
<protein>
    <submittedName>
        <fullName evidence="1">Putative secreted peptide</fullName>
    </submittedName>
</protein>
<organism evidence="1">
    <name type="scientific">Anopheles braziliensis</name>
    <dbReference type="NCBI Taxonomy" id="58242"/>
    <lineage>
        <taxon>Eukaryota</taxon>
        <taxon>Metazoa</taxon>
        <taxon>Ecdysozoa</taxon>
        <taxon>Arthropoda</taxon>
        <taxon>Hexapoda</taxon>
        <taxon>Insecta</taxon>
        <taxon>Pterygota</taxon>
        <taxon>Neoptera</taxon>
        <taxon>Endopterygota</taxon>
        <taxon>Diptera</taxon>
        <taxon>Nematocera</taxon>
        <taxon>Culicoidea</taxon>
        <taxon>Culicidae</taxon>
        <taxon>Anophelinae</taxon>
        <taxon>Anopheles</taxon>
    </lineage>
</organism>
<evidence type="ECO:0000313" key="1">
    <source>
        <dbReference type="EMBL" id="MBW31050.1"/>
    </source>
</evidence>
<dbReference type="AlphaFoldDB" id="A0A2M3ZRH8"/>